<dbReference type="InterPro" id="IPR002081">
    <property type="entry name" value="Cryptochrome/DNA_photolyase_1"/>
</dbReference>
<dbReference type="PROSITE" id="PS51645">
    <property type="entry name" value="PHR_CRY_ALPHA_BETA"/>
    <property type="match status" value="1"/>
</dbReference>
<feature type="site" description="Electron transfer via tryptophanyl radical" evidence="9">
    <location>
        <position position="362"/>
    </location>
</feature>
<dbReference type="GO" id="GO:0000719">
    <property type="term" value="P:photoreactive repair"/>
    <property type="evidence" value="ECO:0007669"/>
    <property type="project" value="UniProtKB-ARBA"/>
</dbReference>
<dbReference type="InterPro" id="IPR036134">
    <property type="entry name" value="Crypto/Photolyase_FAD-like_sf"/>
</dbReference>
<organism evidence="12 13">
    <name type="scientific">Mesorhizobium erdmanii</name>
    <dbReference type="NCBI Taxonomy" id="1777866"/>
    <lineage>
        <taxon>Bacteria</taxon>
        <taxon>Pseudomonadati</taxon>
        <taxon>Pseudomonadota</taxon>
        <taxon>Alphaproteobacteria</taxon>
        <taxon>Hyphomicrobiales</taxon>
        <taxon>Phyllobacteriaceae</taxon>
        <taxon>Mesorhizobium</taxon>
    </lineage>
</organism>
<evidence type="ECO:0000256" key="8">
    <source>
        <dbReference type="PIRSR" id="PIRSR602081-1"/>
    </source>
</evidence>
<comment type="catalytic activity">
    <reaction evidence="7">
        <text>cyclobutadipyrimidine (in DNA) = 2 pyrimidine residues (in DNA).</text>
        <dbReference type="EC" id="4.1.99.3"/>
    </reaction>
</comment>
<dbReference type="KEGG" id="merd:EB233_14655"/>
<dbReference type="Pfam" id="PF03441">
    <property type="entry name" value="FAD_binding_7"/>
    <property type="match status" value="1"/>
</dbReference>
<evidence type="ECO:0000256" key="6">
    <source>
        <dbReference type="ARBA" id="ARBA00022991"/>
    </source>
</evidence>
<dbReference type="InterPro" id="IPR036155">
    <property type="entry name" value="Crypto/Photolyase_N_sf"/>
</dbReference>
<dbReference type="Gene3D" id="3.40.50.620">
    <property type="entry name" value="HUPs"/>
    <property type="match status" value="1"/>
</dbReference>
<dbReference type="Gene3D" id="1.10.579.10">
    <property type="entry name" value="DNA Cyclobutane Dipyrimidine Photolyase, subunit A, domain 3"/>
    <property type="match status" value="1"/>
</dbReference>
<evidence type="ECO:0000256" key="3">
    <source>
        <dbReference type="ARBA" id="ARBA00014046"/>
    </source>
</evidence>
<feature type="domain" description="Photolyase/cryptochrome alpha/beta" evidence="11">
    <location>
        <begin position="9"/>
        <end position="138"/>
    </location>
</feature>
<keyword evidence="5 8" id="KW-0274">FAD</keyword>
<protein>
    <recommendedName>
        <fullName evidence="3">Deoxyribodipyrimidine photo-lyase</fullName>
        <ecNumber evidence="2">4.1.99.3</ecNumber>
    </recommendedName>
</protein>
<dbReference type="GO" id="GO:0003904">
    <property type="term" value="F:deoxyribodipyrimidine photo-lyase activity"/>
    <property type="evidence" value="ECO:0007669"/>
    <property type="project" value="UniProtKB-EC"/>
</dbReference>
<evidence type="ECO:0000256" key="10">
    <source>
        <dbReference type="RuleBase" id="RU004182"/>
    </source>
</evidence>
<evidence type="ECO:0000313" key="12">
    <source>
        <dbReference type="EMBL" id="QKC76605.1"/>
    </source>
</evidence>
<comment type="cofactor">
    <cofactor evidence="8">
        <name>FAD</name>
        <dbReference type="ChEBI" id="CHEBI:57692"/>
    </cofactor>
    <text evidence="8">Binds 1 FAD per subunit.</text>
</comment>
<accession>A0A6M7UHG3</accession>
<comment type="cofactor">
    <cofactor evidence="1">
        <name>(6R)-5,10-methylene-5,6,7,8-tetrahydrofolate</name>
        <dbReference type="ChEBI" id="CHEBI:15636"/>
    </cofactor>
</comment>
<evidence type="ECO:0000259" key="11">
    <source>
        <dbReference type="PROSITE" id="PS51645"/>
    </source>
</evidence>
<sequence length="479" mass="53867">MERDQAGGSPIIVLFRDDLRVADNGALAAAGATGRPVVPLFILDEGGNDARPLGAASRWWLHHSLAALERSLEMLGGRLFLRRGETQKIVAEAVKETGAGAVFWNRRYSPAGIAADKALKSGLRAQGLEAKSHDGFLLHEPSRIATQSGDFYKVFTPFYRRLAEDDVRDPIDAPASLAGWKGKLASDRLDAFEFLPTHPDWSSGLAQRWQPGEQGARERLARFVEDGLDNYAENRDLPGIDGTSGLSPHLAHGEITPFQIMAALRRRRGKDAETFRKELGWREFSYHLLFNRPRLHRENFRPAFEAFEWQEAPAALKAWQRGLTGYPIVDAGMRELWRTGWMHNRVRMIAASFLVKDLLIDWRTGEDWFWDTLVDADAASNPASWQWVAGSGADAAPYFRIFNPVLQGEKFDPQGSYIRRYVPELAKLPDRYIHRPFEAPAAVLRDCGFSLGKDYPSPIVDHAMARDRALEMYRGTREG</sequence>
<proteinExistence type="inferred from homology"/>
<evidence type="ECO:0000256" key="2">
    <source>
        <dbReference type="ARBA" id="ARBA00013149"/>
    </source>
</evidence>
<evidence type="ECO:0000256" key="7">
    <source>
        <dbReference type="ARBA" id="ARBA00033999"/>
    </source>
</evidence>
<keyword evidence="6 10" id="KW-0157">Chromophore</keyword>
<dbReference type="GO" id="GO:0009416">
    <property type="term" value="P:response to light stimulus"/>
    <property type="evidence" value="ECO:0007669"/>
    <property type="project" value="TreeGrafter"/>
</dbReference>
<dbReference type="RefSeq" id="WP_064989316.1">
    <property type="nucleotide sequence ID" value="NZ_CP033361.1"/>
</dbReference>
<dbReference type="InterPro" id="IPR005101">
    <property type="entry name" value="Cryptochr/Photolyase_FAD-bd"/>
</dbReference>
<keyword evidence="12" id="KW-0456">Lyase</keyword>
<dbReference type="PRINTS" id="PR00147">
    <property type="entry name" value="DNAPHOTLYASE"/>
</dbReference>
<evidence type="ECO:0000256" key="5">
    <source>
        <dbReference type="ARBA" id="ARBA00022827"/>
    </source>
</evidence>
<dbReference type="Pfam" id="PF00875">
    <property type="entry name" value="DNA_photolyase"/>
    <property type="match status" value="1"/>
</dbReference>
<keyword evidence="13" id="KW-1185">Reference proteome</keyword>
<dbReference type="InterPro" id="IPR006050">
    <property type="entry name" value="DNA_photolyase_N"/>
</dbReference>
<feature type="binding site" evidence="8">
    <location>
        <position position="275"/>
    </location>
    <ligand>
        <name>FAD</name>
        <dbReference type="ChEBI" id="CHEBI:57692"/>
    </ligand>
</feature>
<evidence type="ECO:0000256" key="4">
    <source>
        <dbReference type="ARBA" id="ARBA00022630"/>
    </source>
</evidence>
<dbReference type="PANTHER" id="PTHR11455">
    <property type="entry name" value="CRYPTOCHROME"/>
    <property type="match status" value="1"/>
</dbReference>
<evidence type="ECO:0000313" key="13">
    <source>
        <dbReference type="Proteomes" id="UP000503339"/>
    </source>
</evidence>
<dbReference type="InterPro" id="IPR014729">
    <property type="entry name" value="Rossmann-like_a/b/a_fold"/>
</dbReference>
<evidence type="ECO:0000256" key="9">
    <source>
        <dbReference type="PIRSR" id="PIRSR602081-2"/>
    </source>
</evidence>
<evidence type="ECO:0000256" key="1">
    <source>
        <dbReference type="ARBA" id="ARBA00001932"/>
    </source>
</evidence>
<dbReference type="Gene3D" id="1.25.40.80">
    <property type="match status" value="1"/>
</dbReference>
<dbReference type="SUPFAM" id="SSF48173">
    <property type="entry name" value="Cryptochrome/photolyase FAD-binding domain"/>
    <property type="match status" value="1"/>
</dbReference>
<feature type="binding site" evidence="8">
    <location>
        <begin position="243"/>
        <end position="247"/>
    </location>
    <ligand>
        <name>FAD</name>
        <dbReference type="ChEBI" id="CHEBI:57692"/>
    </ligand>
</feature>
<dbReference type="AlphaFoldDB" id="A0A6M7UHG3"/>
<dbReference type="GO" id="GO:0071949">
    <property type="term" value="F:FAD binding"/>
    <property type="evidence" value="ECO:0007669"/>
    <property type="project" value="TreeGrafter"/>
</dbReference>
<dbReference type="PROSITE" id="PS00394">
    <property type="entry name" value="DNA_PHOTOLYASES_1_1"/>
    <property type="match status" value="1"/>
</dbReference>
<dbReference type="PROSITE" id="PS00691">
    <property type="entry name" value="DNA_PHOTOLYASES_1_2"/>
    <property type="match status" value="1"/>
</dbReference>
<feature type="binding site" evidence="8">
    <location>
        <begin position="375"/>
        <end position="377"/>
    </location>
    <ligand>
        <name>FAD</name>
        <dbReference type="ChEBI" id="CHEBI:57692"/>
    </ligand>
</feature>
<feature type="binding site" evidence="8">
    <location>
        <position position="231"/>
    </location>
    <ligand>
        <name>FAD</name>
        <dbReference type="ChEBI" id="CHEBI:57692"/>
    </ligand>
</feature>
<reference evidence="12 13" key="1">
    <citation type="submission" date="2018-10" db="EMBL/GenBank/DDBJ databases">
        <authorList>
            <person name="Perry B.J."/>
            <person name="Sullivan J.T."/>
            <person name="Murphy R.J.T."/>
            <person name="Ramsay J.P."/>
            <person name="Ronson C.W."/>
        </authorList>
    </citation>
    <scope>NUCLEOTIDE SEQUENCE [LARGE SCALE GENOMIC DNA]</scope>
    <source>
        <strain evidence="12 13">NZP2014</strain>
    </source>
</reference>
<dbReference type="FunFam" id="1.10.579.10:FF:000003">
    <property type="entry name" value="Deoxyribodipyrimidine photo-lyase"/>
    <property type="match status" value="1"/>
</dbReference>
<comment type="similarity">
    <text evidence="10">Belongs to the DNA photolyase family.</text>
</comment>
<gene>
    <name evidence="12" type="ORF">EB233_14655</name>
</gene>
<keyword evidence="4 8" id="KW-0285">Flavoprotein</keyword>
<dbReference type="InterPro" id="IPR018394">
    <property type="entry name" value="DNA_photolyase_1_CS_C"/>
</dbReference>
<feature type="site" description="Electron transfer via tryptophanyl radical" evidence="9">
    <location>
        <position position="309"/>
    </location>
</feature>
<dbReference type="EMBL" id="CP033361">
    <property type="protein sequence ID" value="QKC76605.1"/>
    <property type="molecule type" value="Genomic_DNA"/>
</dbReference>
<feature type="site" description="Electron transfer via tryptophanyl radical" evidence="9">
    <location>
        <position position="385"/>
    </location>
</feature>
<dbReference type="PANTHER" id="PTHR11455:SF9">
    <property type="entry name" value="CRYPTOCHROME CIRCADIAN CLOCK 5 ISOFORM X1"/>
    <property type="match status" value="1"/>
</dbReference>
<name>A0A6M7UHG3_9HYPH</name>
<dbReference type="SUPFAM" id="SSF52425">
    <property type="entry name" value="Cryptochrome/photolyase, N-terminal domain"/>
    <property type="match status" value="1"/>
</dbReference>
<dbReference type="GO" id="GO:0003677">
    <property type="term" value="F:DNA binding"/>
    <property type="evidence" value="ECO:0007669"/>
    <property type="project" value="TreeGrafter"/>
</dbReference>
<dbReference type="Proteomes" id="UP000503339">
    <property type="component" value="Chromosome"/>
</dbReference>
<dbReference type="EC" id="4.1.99.3" evidence="2"/>